<proteinExistence type="predicted"/>
<reference evidence="2 3" key="1">
    <citation type="submission" date="2018-10" db="EMBL/GenBank/DDBJ databases">
        <authorList>
            <person name="Ekblom R."/>
            <person name="Jareborg N."/>
        </authorList>
    </citation>
    <scope>NUCLEOTIDE SEQUENCE [LARGE SCALE GENOMIC DNA]</scope>
    <source>
        <tissue evidence="2">Muscle</tissue>
    </source>
</reference>
<accession>A0A9X9MDK7</accession>
<feature type="region of interest" description="Disordered" evidence="1">
    <location>
        <begin position="1"/>
        <end position="23"/>
    </location>
</feature>
<dbReference type="Proteomes" id="UP000269945">
    <property type="component" value="Unassembled WGS sequence"/>
</dbReference>
<evidence type="ECO:0000313" key="2">
    <source>
        <dbReference type="EMBL" id="VCX42963.1"/>
    </source>
</evidence>
<keyword evidence="3" id="KW-1185">Reference proteome</keyword>
<evidence type="ECO:0000256" key="1">
    <source>
        <dbReference type="SAM" id="MobiDB-lite"/>
    </source>
</evidence>
<feature type="non-terminal residue" evidence="2">
    <location>
        <position position="71"/>
    </location>
</feature>
<evidence type="ECO:0000313" key="3">
    <source>
        <dbReference type="Proteomes" id="UP000269945"/>
    </source>
</evidence>
<dbReference type="AlphaFoldDB" id="A0A9X9MDK7"/>
<protein>
    <submittedName>
        <fullName evidence="2">Uncharacterized protein</fullName>
    </submittedName>
</protein>
<name>A0A9X9MDK7_GULGU</name>
<dbReference type="EMBL" id="CYRY02047073">
    <property type="protein sequence ID" value="VCX42963.1"/>
    <property type="molecule type" value="Genomic_DNA"/>
</dbReference>
<sequence>MAPGALWPVSSASLLSPPTGGQGPPVVLDVQECSGAGQWVRRTLQLWRNSSLGAGWWVRIRQPLLPEFAPP</sequence>
<gene>
    <name evidence="2" type="ORF">BN2614_LOCUS2</name>
</gene>
<organism evidence="2 3">
    <name type="scientific">Gulo gulo</name>
    <name type="common">Wolverine</name>
    <name type="synonym">Gluton</name>
    <dbReference type="NCBI Taxonomy" id="48420"/>
    <lineage>
        <taxon>Eukaryota</taxon>
        <taxon>Metazoa</taxon>
        <taxon>Chordata</taxon>
        <taxon>Craniata</taxon>
        <taxon>Vertebrata</taxon>
        <taxon>Euteleostomi</taxon>
        <taxon>Mammalia</taxon>
        <taxon>Eutheria</taxon>
        <taxon>Laurasiatheria</taxon>
        <taxon>Carnivora</taxon>
        <taxon>Caniformia</taxon>
        <taxon>Musteloidea</taxon>
        <taxon>Mustelidae</taxon>
        <taxon>Guloninae</taxon>
        <taxon>Gulo</taxon>
    </lineage>
</organism>
<comment type="caution">
    <text evidence="2">The sequence shown here is derived from an EMBL/GenBank/DDBJ whole genome shotgun (WGS) entry which is preliminary data.</text>
</comment>